<evidence type="ECO:0000313" key="2">
    <source>
        <dbReference type="Proteomes" id="UP000182658"/>
    </source>
</evidence>
<gene>
    <name evidence="1" type="ORF">CONLIGDRAFT_636976</name>
</gene>
<reference evidence="1 2" key="1">
    <citation type="submission" date="2016-10" db="EMBL/GenBank/DDBJ databases">
        <title>Draft genome sequence of Coniochaeta ligniaria NRRL30616, a lignocellulolytic fungus for bioabatement of inhibitors in plant biomass hydrolysates.</title>
        <authorList>
            <consortium name="DOE Joint Genome Institute"/>
            <person name="Jimenez D.J."/>
            <person name="Hector R.E."/>
            <person name="Riley R."/>
            <person name="Sun H."/>
            <person name="Grigoriev I.V."/>
            <person name="Van Elsas J.D."/>
            <person name="Nichols N.N."/>
        </authorList>
    </citation>
    <scope>NUCLEOTIDE SEQUENCE [LARGE SCALE GENOMIC DNA]</scope>
    <source>
        <strain evidence="1 2">NRRL 30616</strain>
    </source>
</reference>
<dbReference type="InParanoid" id="A0A1J7IT44"/>
<organism evidence="1 2">
    <name type="scientific">Coniochaeta ligniaria NRRL 30616</name>
    <dbReference type="NCBI Taxonomy" id="1408157"/>
    <lineage>
        <taxon>Eukaryota</taxon>
        <taxon>Fungi</taxon>
        <taxon>Dikarya</taxon>
        <taxon>Ascomycota</taxon>
        <taxon>Pezizomycotina</taxon>
        <taxon>Sordariomycetes</taxon>
        <taxon>Sordariomycetidae</taxon>
        <taxon>Coniochaetales</taxon>
        <taxon>Coniochaetaceae</taxon>
        <taxon>Coniochaeta</taxon>
    </lineage>
</organism>
<protein>
    <submittedName>
        <fullName evidence="1">Uncharacterized protein</fullName>
    </submittedName>
</protein>
<proteinExistence type="predicted"/>
<evidence type="ECO:0000313" key="1">
    <source>
        <dbReference type="EMBL" id="OIW24265.1"/>
    </source>
</evidence>
<dbReference type="EMBL" id="KV875104">
    <property type="protein sequence ID" value="OIW24265.1"/>
    <property type="molecule type" value="Genomic_DNA"/>
</dbReference>
<name>A0A1J7IT44_9PEZI</name>
<accession>A0A1J7IT44</accession>
<dbReference type="AlphaFoldDB" id="A0A1J7IT44"/>
<sequence length="79" mass="8788">MRELGLSLRTLEHDVVKLIASSDAVGKGEDKDILSVALLEGTHSLIEAVVHDLGRKTKAFEGDIQRRREEAQRWPSVLP</sequence>
<keyword evidence="2" id="KW-1185">Reference proteome</keyword>
<dbReference type="Proteomes" id="UP000182658">
    <property type="component" value="Unassembled WGS sequence"/>
</dbReference>